<organism evidence="2">
    <name type="scientific">Noctiluca scintillans</name>
    <name type="common">Sea sparkle</name>
    <name type="synonym">Red tide dinoflagellate</name>
    <dbReference type="NCBI Taxonomy" id="2966"/>
    <lineage>
        <taxon>Eukaryota</taxon>
        <taxon>Sar</taxon>
        <taxon>Alveolata</taxon>
        <taxon>Dinophyceae</taxon>
        <taxon>Noctilucales</taxon>
        <taxon>Noctilucaceae</taxon>
        <taxon>Noctiluca</taxon>
    </lineage>
</organism>
<evidence type="ECO:0000313" key="2">
    <source>
        <dbReference type="EMBL" id="CAD8852384.1"/>
    </source>
</evidence>
<sequence length="302" mass="32518">MRLQLFCLVVLCDTSIASTPVSFSVNGTENEDWVPTWWKTVGTGPPAWSKYNPDGSDPSCVQGQIPSMSVCESTATPTDSSGTAVNLDQINSQCVDDSTPAWPTGQWPLLLHGSYWESTGCDTSNIRQDFTADEVNNQMRNWQCVFAALYTDGTVDKAVFEFPNIKDPQGAAVEAAMSWGHGAFEGMCGHSALMCNPAGQAGMSLGTNCIVNLQNGPRTWSGEFRANAYINSQNYGGTCVQPVGYVPAGSGGDFGTAVPDFFVALGDIHQINTKYIKADYRDKADEAQKTCSTLRSEGERVV</sequence>
<protein>
    <submittedName>
        <fullName evidence="2">Uncharacterized protein</fullName>
    </submittedName>
</protein>
<name>A0A7S1AG58_NOCSC</name>
<keyword evidence="1" id="KW-0732">Signal</keyword>
<feature type="signal peptide" evidence="1">
    <location>
        <begin position="1"/>
        <end position="17"/>
    </location>
</feature>
<feature type="chain" id="PRO_5031125643" evidence="1">
    <location>
        <begin position="18"/>
        <end position="302"/>
    </location>
</feature>
<evidence type="ECO:0000256" key="1">
    <source>
        <dbReference type="SAM" id="SignalP"/>
    </source>
</evidence>
<reference evidence="2" key="1">
    <citation type="submission" date="2021-01" db="EMBL/GenBank/DDBJ databases">
        <authorList>
            <person name="Corre E."/>
            <person name="Pelletier E."/>
            <person name="Niang G."/>
            <person name="Scheremetjew M."/>
            <person name="Finn R."/>
            <person name="Kale V."/>
            <person name="Holt S."/>
            <person name="Cochrane G."/>
            <person name="Meng A."/>
            <person name="Brown T."/>
            <person name="Cohen L."/>
        </authorList>
    </citation>
    <scope>NUCLEOTIDE SEQUENCE</scope>
</reference>
<accession>A0A7S1AG58</accession>
<dbReference type="EMBL" id="HBFQ01037817">
    <property type="protein sequence ID" value="CAD8852384.1"/>
    <property type="molecule type" value="Transcribed_RNA"/>
</dbReference>
<proteinExistence type="predicted"/>
<gene>
    <name evidence="2" type="ORF">NSCI0253_LOCUS26734</name>
</gene>
<dbReference type="AlphaFoldDB" id="A0A7S1AG58"/>